<reference evidence="4 5" key="1">
    <citation type="submission" date="2024-01" db="EMBL/GenBank/DDBJ databases">
        <title>The genomes of 5 underutilized Papilionoideae crops provide insights into root nodulation and disease resistanc.</title>
        <authorList>
            <person name="Yuan L."/>
        </authorList>
    </citation>
    <scope>NUCLEOTIDE SEQUENCE [LARGE SCALE GENOMIC DNA]</scope>
    <source>
        <strain evidence="4">ZHUSHIDOU_FW_LH</strain>
        <tissue evidence="4">Leaf</tissue>
    </source>
</reference>
<evidence type="ECO:0000256" key="2">
    <source>
        <dbReference type="ARBA" id="ARBA00023002"/>
    </source>
</evidence>
<dbReference type="EMBL" id="JAYWIO010000003">
    <property type="protein sequence ID" value="KAK7273334.1"/>
    <property type="molecule type" value="Genomic_DNA"/>
</dbReference>
<dbReference type="PROSITE" id="PS00061">
    <property type="entry name" value="ADH_SHORT"/>
    <property type="match status" value="1"/>
</dbReference>
<organism evidence="4 5">
    <name type="scientific">Crotalaria pallida</name>
    <name type="common">Smooth rattlebox</name>
    <name type="synonym">Crotalaria striata</name>
    <dbReference type="NCBI Taxonomy" id="3830"/>
    <lineage>
        <taxon>Eukaryota</taxon>
        <taxon>Viridiplantae</taxon>
        <taxon>Streptophyta</taxon>
        <taxon>Embryophyta</taxon>
        <taxon>Tracheophyta</taxon>
        <taxon>Spermatophyta</taxon>
        <taxon>Magnoliopsida</taxon>
        <taxon>eudicotyledons</taxon>
        <taxon>Gunneridae</taxon>
        <taxon>Pentapetalae</taxon>
        <taxon>rosids</taxon>
        <taxon>fabids</taxon>
        <taxon>Fabales</taxon>
        <taxon>Fabaceae</taxon>
        <taxon>Papilionoideae</taxon>
        <taxon>50 kb inversion clade</taxon>
        <taxon>genistoids sensu lato</taxon>
        <taxon>core genistoids</taxon>
        <taxon>Crotalarieae</taxon>
        <taxon>Crotalaria</taxon>
    </lineage>
</organism>
<evidence type="ECO:0000313" key="5">
    <source>
        <dbReference type="Proteomes" id="UP001372338"/>
    </source>
</evidence>
<dbReference type="InterPro" id="IPR020904">
    <property type="entry name" value="Sc_DH/Rdtase_CS"/>
</dbReference>
<keyword evidence="5" id="KW-1185">Reference proteome</keyword>
<dbReference type="PRINTS" id="PR00081">
    <property type="entry name" value="GDHRDH"/>
</dbReference>
<dbReference type="Pfam" id="PF00106">
    <property type="entry name" value="adh_short"/>
    <property type="match status" value="1"/>
</dbReference>
<proteinExistence type="inferred from homology"/>
<evidence type="ECO:0000256" key="3">
    <source>
        <dbReference type="RuleBase" id="RU000363"/>
    </source>
</evidence>
<evidence type="ECO:0000256" key="1">
    <source>
        <dbReference type="ARBA" id="ARBA00006484"/>
    </source>
</evidence>
<evidence type="ECO:0000313" key="4">
    <source>
        <dbReference type="EMBL" id="KAK7273334.1"/>
    </source>
</evidence>
<comment type="similarity">
    <text evidence="1 3">Belongs to the short-chain dehydrogenases/reductases (SDR) family.</text>
</comment>
<protein>
    <submittedName>
        <fullName evidence="4">Uncharacterized protein</fullName>
    </submittedName>
</protein>
<dbReference type="PANTHER" id="PTHR48107:SF21">
    <property type="entry name" value="SHORT-CHAIN DEHYDROGENASE_REDUCTASE SDR-RELATED"/>
    <property type="match status" value="1"/>
</dbReference>
<dbReference type="SUPFAM" id="SSF51735">
    <property type="entry name" value="NAD(P)-binding Rossmann-fold domains"/>
    <property type="match status" value="1"/>
</dbReference>
<dbReference type="PANTHER" id="PTHR48107">
    <property type="entry name" value="NADPH-DEPENDENT ALDEHYDE REDUCTASE-LIKE PROTEIN, CHLOROPLASTIC-RELATED"/>
    <property type="match status" value="1"/>
</dbReference>
<dbReference type="Gene3D" id="3.40.50.720">
    <property type="entry name" value="NAD(P)-binding Rossmann-like Domain"/>
    <property type="match status" value="1"/>
</dbReference>
<name>A0AAN9FD78_CROPI</name>
<dbReference type="Proteomes" id="UP001372338">
    <property type="component" value="Unassembled WGS sequence"/>
</dbReference>
<keyword evidence="2" id="KW-0560">Oxidoreductase</keyword>
<dbReference type="InterPro" id="IPR036291">
    <property type="entry name" value="NAD(P)-bd_dom_sf"/>
</dbReference>
<comment type="caution">
    <text evidence="4">The sequence shown here is derived from an EMBL/GenBank/DDBJ whole genome shotgun (WGS) entry which is preliminary data.</text>
</comment>
<dbReference type="PRINTS" id="PR00080">
    <property type="entry name" value="SDRFAMILY"/>
</dbReference>
<dbReference type="InterPro" id="IPR002347">
    <property type="entry name" value="SDR_fam"/>
</dbReference>
<accession>A0AAN9FD78</accession>
<sequence length="298" mass="32826">MVAFTYMKGHEDKDKDDTLKMLLEAKTGGAQDPLAIAADIGYEENCKQVIELVVKEYGRIDVLVNNAAEQHLTNSPEEITEHQLLRVFRTNIFSHFFLVRHALKHMKEGSSIINSTSVNPYSGNPESLDYTATKGAIVAFTRGLSQQLENQAFRFLFNNMHDSLKFQITSQALRQQKSSLDQEMELTAIALQRQSPGAIQSLKVKTQNSNSSSSGAAFKATTLDNIHLKQSSVDDYIQKVVVAKGKCTKGGVADVDAAARISTTGMKLCVYGGSTLANKSSDQKKVNMLIRNEGFDRA</sequence>
<dbReference type="GO" id="GO:0016614">
    <property type="term" value="F:oxidoreductase activity, acting on CH-OH group of donors"/>
    <property type="evidence" value="ECO:0007669"/>
    <property type="project" value="UniProtKB-ARBA"/>
</dbReference>
<dbReference type="AlphaFoldDB" id="A0AAN9FD78"/>
<gene>
    <name evidence="4" type="ORF">RIF29_14383</name>
</gene>